<sequence>MCSELKLLDTVPLQNKSAINIGIIPSDDSQYCILVEDGIYVFKLCGLMDNFLKTMSFMKWFIKPGDFALSSHLGIDINSFITSLPQFDMYEAVLRLDLSEELKEALPLKQQPVQAKWSSLGLVSNNNCVLAAMSNTGALRVYAFTTNESEIEEFIEVCNVTEICVRYFSVKFFPTIFRGATYSSLFEELKKRAGIATPSAFTWTHLISKDDEVFTFLMVGHYDGGVTVCRIKQMKNNETFCDCRVVGYFQTHLKKPTFMHWQQANDDGLLIVGDLEGRIKAISVTQISQESVKFENEIFLWGESDGLRTDCLKVVVHDKNIYVLAVKGSVLVITLIDESGRVADVYPFHVGDFIITGVEHYEGNTILVLTYTGVLKEVMLFNEENKIKIKWRHLFIDYKWWSHRTHGLIVSQNRVFIGVLVSMSKLTNIKKRKDHVRLLVFMNVAKKPLQVLLNNESNTLTSYWDCLEVLRLNGLLDRKLSNEGLSPELDYDKMSLVQLKMCLALAKSSEVMVRNSPVMQTTPTLKSDEFKYILKIRLAMDHMYRLLDQLANGGQLSVFHMQSLDLLNAFLKETVAKGMILRLLLGKLTLDGLYDIIATASELKYPDPPVCVWCEENILSMVVIIGLSCVPAHSDTRCCISFMPVTHLPYYKCKFCKSTVHVKLTDVYKTMLCPYCDIPLSYVGRLILKDQDSHPVEISVDLRKANCKSDCVEESVNVDEVEHAFTYLDTNELLDIIQISDDDNSN</sequence>
<accession>A0A5N4AH41</accession>
<evidence type="ECO:0000313" key="3">
    <source>
        <dbReference type="Proteomes" id="UP000327044"/>
    </source>
</evidence>
<dbReference type="EMBL" id="VVIM01000007">
    <property type="protein sequence ID" value="KAB0796680.1"/>
    <property type="molecule type" value="Genomic_DNA"/>
</dbReference>
<dbReference type="GO" id="GO:0000127">
    <property type="term" value="C:transcription factor TFIIIC complex"/>
    <property type="evidence" value="ECO:0007669"/>
    <property type="project" value="InterPro"/>
</dbReference>
<dbReference type="InParanoid" id="A0A5N4AH41"/>
<evidence type="ECO:0000259" key="1">
    <source>
        <dbReference type="Pfam" id="PF12657"/>
    </source>
</evidence>
<dbReference type="PANTHER" id="PTHR15496">
    <property type="entry name" value="GENERAL TRANSCRIPTION FACTOR 3C POLYPEPTIDE 4 FAMILY"/>
    <property type="match status" value="1"/>
</dbReference>
<dbReference type="GO" id="GO:0006384">
    <property type="term" value="P:transcription initiation at RNA polymerase III promoter"/>
    <property type="evidence" value="ECO:0007669"/>
    <property type="project" value="InterPro"/>
</dbReference>
<dbReference type="SUPFAM" id="SSF50978">
    <property type="entry name" value="WD40 repeat-like"/>
    <property type="match status" value="1"/>
</dbReference>
<organism evidence="2 3">
    <name type="scientific">Photinus pyralis</name>
    <name type="common">Common eastern firefly</name>
    <name type="synonym">Lampyris pyralis</name>
    <dbReference type="NCBI Taxonomy" id="7054"/>
    <lineage>
        <taxon>Eukaryota</taxon>
        <taxon>Metazoa</taxon>
        <taxon>Ecdysozoa</taxon>
        <taxon>Arthropoda</taxon>
        <taxon>Hexapoda</taxon>
        <taxon>Insecta</taxon>
        <taxon>Pterygota</taxon>
        <taxon>Neoptera</taxon>
        <taxon>Endopterygota</taxon>
        <taxon>Coleoptera</taxon>
        <taxon>Polyphaga</taxon>
        <taxon>Elateriformia</taxon>
        <taxon>Elateroidea</taxon>
        <taxon>Lampyridae</taxon>
        <taxon>Lampyrinae</taxon>
        <taxon>Photinus</taxon>
    </lineage>
</organism>
<dbReference type="AlphaFoldDB" id="A0A5N4AH41"/>
<comment type="caution">
    <text evidence="2">The sequence shown here is derived from an EMBL/GenBank/DDBJ whole genome shotgun (WGS) entry which is preliminary data.</text>
</comment>
<keyword evidence="3" id="KW-1185">Reference proteome</keyword>
<dbReference type="InterPro" id="IPR036322">
    <property type="entry name" value="WD40_repeat_dom_sf"/>
</dbReference>
<gene>
    <name evidence="2" type="ORF">PPYR_10741</name>
</gene>
<dbReference type="GO" id="GO:0004402">
    <property type="term" value="F:histone acetyltransferase activity"/>
    <property type="evidence" value="ECO:0007669"/>
    <property type="project" value="InterPro"/>
</dbReference>
<reference evidence="2 3" key="1">
    <citation type="journal article" date="2018" name="Elife">
        <title>Firefly genomes illuminate parallel origins of bioluminescence in beetles.</title>
        <authorList>
            <person name="Fallon T.R."/>
            <person name="Lower S.E."/>
            <person name="Chang C.H."/>
            <person name="Bessho-Uehara M."/>
            <person name="Martin G.J."/>
            <person name="Bewick A.J."/>
            <person name="Behringer M."/>
            <person name="Debat H.J."/>
            <person name="Wong I."/>
            <person name="Day J.C."/>
            <person name="Suvorov A."/>
            <person name="Silva C.J."/>
            <person name="Stanger-Hall K.F."/>
            <person name="Hall D.W."/>
            <person name="Schmitz R.J."/>
            <person name="Nelson D.R."/>
            <person name="Lewis S.M."/>
            <person name="Shigenobu S."/>
            <person name="Bybee S.M."/>
            <person name="Larracuente A.M."/>
            <person name="Oba Y."/>
            <person name="Weng J.K."/>
        </authorList>
    </citation>
    <scope>NUCLEOTIDE SEQUENCE [LARGE SCALE GENOMIC DNA]</scope>
    <source>
        <strain evidence="2">1611_PpyrPB1</strain>
        <tissue evidence="2">Whole body</tissue>
    </source>
</reference>
<proteinExistence type="predicted"/>
<dbReference type="InterPro" id="IPR024761">
    <property type="entry name" value="TFIIIC_delta_N"/>
</dbReference>
<dbReference type="Pfam" id="PF12657">
    <property type="entry name" value="TFIIIC_delta"/>
    <property type="match status" value="1"/>
</dbReference>
<evidence type="ECO:0000313" key="2">
    <source>
        <dbReference type="EMBL" id="KAB0796680.1"/>
    </source>
</evidence>
<feature type="domain" description="Transcription factor IIIC 90kDa subunit N-terminal" evidence="1">
    <location>
        <begin position="110"/>
        <end position="377"/>
    </location>
</feature>
<dbReference type="Proteomes" id="UP000327044">
    <property type="component" value="Unassembled WGS sequence"/>
</dbReference>
<protein>
    <recommendedName>
        <fullName evidence="1">Transcription factor IIIC 90kDa subunit N-terminal domain-containing protein</fullName>
    </recommendedName>
</protein>
<name>A0A5N4AH41_PHOPY</name>
<dbReference type="PANTHER" id="PTHR15496:SF2">
    <property type="entry name" value="GENERAL TRANSCRIPTION FACTOR 3C POLYPEPTIDE 4"/>
    <property type="match status" value="1"/>
</dbReference>
<dbReference type="InterPro" id="IPR044230">
    <property type="entry name" value="GTF3C4"/>
</dbReference>